<dbReference type="PROSITE" id="PS01079">
    <property type="entry name" value="MOCF_BIOSYNTHESIS_2"/>
    <property type="match status" value="1"/>
</dbReference>
<dbReference type="EMBL" id="CP000109">
    <property type="protein sequence ID" value="ABB41757.1"/>
    <property type="molecule type" value="Genomic_DNA"/>
</dbReference>
<dbReference type="SUPFAM" id="SSF63867">
    <property type="entry name" value="MoeA C-terminal domain-like"/>
    <property type="match status" value="1"/>
</dbReference>
<dbReference type="Pfam" id="PF03454">
    <property type="entry name" value="MoeA_C"/>
    <property type="match status" value="1"/>
</dbReference>
<keyword evidence="4 6" id="KW-0501">Molybdenum cofactor biosynthesis</keyword>
<dbReference type="InterPro" id="IPR005110">
    <property type="entry name" value="MoeA_linker/N"/>
</dbReference>
<name>Q31GG6_HYDCU</name>
<dbReference type="Pfam" id="PF03453">
    <property type="entry name" value="MoeA_N"/>
    <property type="match status" value="1"/>
</dbReference>
<dbReference type="EC" id="2.10.1.1" evidence="6"/>
<evidence type="ECO:0000256" key="1">
    <source>
        <dbReference type="ARBA" id="ARBA00002901"/>
    </source>
</evidence>
<evidence type="ECO:0000256" key="3">
    <source>
        <dbReference type="ARBA" id="ARBA00010763"/>
    </source>
</evidence>
<evidence type="ECO:0000256" key="2">
    <source>
        <dbReference type="ARBA" id="ARBA00005046"/>
    </source>
</evidence>
<comment type="catalytic activity">
    <reaction evidence="5">
        <text>adenylyl-molybdopterin + molybdate = Mo-molybdopterin + AMP + H(+)</text>
        <dbReference type="Rhea" id="RHEA:35047"/>
        <dbReference type="ChEBI" id="CHEBI:15378"/>
        <dbReference type="ChEBI" id="CHEBI:36264"/>
        <dbReference type="ChEBI" id="CHEBI:62727"/>
        <dbReference type="ChEBI" id="CHEBI:71302"/>
        <dbReference type="ChEBI" id="CHEBI:456215"/>
        <dbReference type="EC" id="2.10.1.1"/>
    </reaction>
</comment>
<dbReference type="UniPathway" id="UPA00344"/>
<dbReference type="SMART" id="SM00852">
    <property type="entry name" value="MoCF_biosynth"/>
    <property type="match status" value="1"/>
</dbReference>
<dbReference type="Gene3D" id="3.40.980.10">
    <property type="entry name" value="MoaB/Mog-like domain"/>
    <property type="match status" value="1"/>
</dbReference>
<dbReference type="HOGENOM" id="CLU_010186_7_0_6"/>
<sequence>MLKQNSELRHDFDEVFSLMMSKATASNKQEQIPLSDGAGRVLAEDLFSPISVPAWRQSAMDGYGFSTLSSLDCLPVKQTAYAGNAVIPMSKNEAIHIMTGAVVPDQVDTIVPIENACVQQTEQGQYVFKPTSIESGRHIKPIGSDVKEGQKLLSKGHVIRPQDQALLASVGIHQLSVFQKVTLVIFTSGNELISPGNSLKKGQIYDANAFLIESLCQRIPVDVIANERLEDDEEKIKHRLAAWQGQVDVILTVGGASVGEKDFIKTSLASYPNFWTWKLNMKPGKPFSMAISQQTSILALPGNPLAAFMTFQALATPFIQKQAGIKEWQNKPAKRVLASDLKINNDRLIWCQVMETEQGVTPILNASSSQLMNLVESDGYIRINPGQNYQAGDVVDFWGTP</sequence>
<dbReference type="InterPro" id="IPR005111">
    <property type="entry name" value="MoeA_C_domain_IV"/>
</dbReference>
<dbReference type="AlphaFoldDB" id="Q31GG6"/>
<dbReference type="GO" id="GO:0006777">
    <property type="term" value="P:Mo-molybdopterin cofactor biosynthetic process"/>
    <property type="evidence" value="ECO:0007669"/>
    <property type="project" value="UniProtKB-UniRule"/>
</dbReference>
<protein>
    <recommendedName>
        <fullName evidence="6">Molybdopterin molybdenumtransferase</fullName>
        <ecNumber evidence="6">2.10.1.1</ecNumber>
    </recommendedName>
</protein>
<dbReference type="InterPro" id="IPR001453">
    <property type="entry name" value="MoaB/Mog_dom"/>
</dbReference>
<dbReference type="GO" id="GO:0046872">
    <property type="term" value="F:metal ion binding"/>
    <property type="evidence" value="ECO:0007669"/>
    <property type="project" value="UniProtKB-UniRule"/>
</dbReference>
<dbReference type="GO" id="GO:0061599">
    <property type="term" value="F:molybdopterin molybdotransferase activity"/>
    <property type="evidence" value="ECO:0007669"/>
    <property type="project" value="UniProtKB-UniRule"/>
</dbReference>
<keyword evidence="6" id="KW-0808">Transferase</keyword>
<dbReference type="PANTHER" id="PTHR10192">
    <property type="entry name" value="MOLYBDOPTERIN BIOSYNTHESIS PROTEIN"/>
    <property type="match status" value="1"/>
</dbReference>
<dbReference type="SUPFAM" id="SSF53218">
    <property type="entry name" value="Molybdenum cofactor biosynthesis proteins"/>
    <property type="match status" value="1"/>
</dbReference>
<organism evidence="8">
    <name type="scientific">Hydrogenovibrio crunogenus (strain DSM 25203 / XCL-2)</name>
    <name type="common">Thiomicrospira crunogena</name>
    <dbReference type="NCBI Taxonomy" id="317025"/>
    <lineage>
        <taxon>Bacteria</taxon>
        <taxon>Pseudomonadati</taxon>
        <taxon>Pseudomonadota</taxon>
        <taxon>Gammaproteobacteria</taxon>
        <taxon>Thiotrichales</taxon>
        <taxon>Piscirickettsiaceae</taxon>
        <taxon>Hydrogenovibrio</taxon>
    </lineage>
</organism>
<gene>
    <name evidence="8" type="ordered locus">Tcr_1162</name>
</gene>
<dbReference type="Pfam" id="PF00994">
    <property type="entry name" value="MoCF_biosynth"/>
    <property type="match status" value="1"/>
</dbReference>
<accession>Q31GG6</accession>
<dbReference type="InterPro" id="IPR036688">
    <property type="entry name" value="MoeA_C_domain_IV_sf"/>
</dbReference>
<comment type="cofactor">
    <cofactor evidence="6">
        <name>Mg(2+)</name>
        <dbReference type="ChEBI" id="CHEBI:18420"/>
    </cofactor>
</comment>
<dbReference type="InterPro" id="IPR038987">
    <property type="entry name" value="MoeA-like"/>
</dbReference>
<evidence type="ECO:0000256" key="6">
    <source>
        <dbReference type="RuleBase" id="RU365090"/>
    </source>
</evidence>
<comment type="pathway">
    <text evidence="2 6">Cofactor biosynthesis; molybdopterin biosynthesis.</text>
</comment>
<evidence type="ECO:0000256" key="4">
    <source>
        <dbReference type="ARBA" id="ARBA00023150"/>
    </source>
</evidence>
<feature type="domain" description="MoaB/Mog" evidence="7">
    <location>
        <begin position="184"/>
        <end position="321"/>
    </location>
</feature>
<dbReference type="GO" id="GO:0005829">
    <property type="term" value="C:cytosol"/>
    <property type="evidence" value="ECO:0007669"/>
    <property type="project" value="TreeGrafter"/>
</dbReference>
<comment type="function">
    <text evidence="1 6">Catalyzes the insertion of molybdate into adenylated molybdopterin with the concomitant release of AMP.</text>
</comment>
<dbReference type="STRING" id="317025.Tcr_1162"/>
<dbReference type="KEGG" id="tcx:Tcr_1162"/>
<dbReference type="eggNOG" id="COG0303">
    <property type="taxonomic scope" value="Bacteria"/>
</dbReference>
<dbReference type="InterPro" id="IPR008284">
    <property type="entry name" value="MoCF_biosynth_CS"/>
</dbReference>
<dbReference type="PANTHER" id="PTHR10192:SF5">
    <property type="entry name" value="GEPHYRIN"/>
    <property type="match status" value="1"/>
</dbReference>
<dbReference type="InterPro" id="IPR036425">
    <property type="entry name" value="MoaB/Mog-like_dom_sf"/>
</dbReference>
<dbReference type="CDD" id="cd00887">
    <property type="entry name" value="MoeA"/>
    <property type="match status" value="1"/>
</dbReference>
<evidence type="ECO:0000259" key="7">
    <source>
        <dbReference type="SMART" id="SM00852"/>
    </source>
</evidence>
<keyword evidence="6" id="KW-0460">Magnesium</keyword>
<dbReference type="InterPro" id="IPR036135">
    <property type="entry name" value="MoeA_linker/N_sf"/>
</dbReference>
<evidence type="ECO:0000256" key="5">
    <source>
        <dbReference type="ARBA" id="ARBA00047317"/>
    </source>
</evidence>
<keyword evidence="6" id="KW-0500">Molybdenum</keyword>
<evidence type="ECO:0000313" key="8">
    <source>
        <dbReference type="EMBL" id="ABB41757.1"/>
    </source>
</evidence>
<dbReference type="OrthoDB" id="9804758at2"/>
<dbReference type="SUPFAM" id="SSF63882">
    <property type="entry name" value="MoeA N-terminal region -like"/>
    <property type="match status" value="1"/>
</dbReference>
<proteinExistence type="inferred from homology"/>
<dbReference type="Gene3D" id="3.90.105.10">
    <property type="entry name" value="Molybdopterin biosynthesis moea protein, domain 2"/>
    <property type="match status" value="1"/>
</dbReference>
<dbReference type="Gene3D" id="2.40.340.10">
    <property type="entry name" value="MoeA, C-terminal, domain IV"/>
    <property type="match status" value="1"/>
</dbReference>
<dbReference type="Gene3D" id="2.170.190.11">
    <property type="entry name" value="Molybdopterin biosynthesis moea protein, domain 3"/>
    <property type="match status" value="1"/>
</dbReference>
<comment type="similarity">
    <text evidence="3 6">Belongs to the MoeA family.</text>
</comment>
<reference evidence="8" key="1">
    <citation type="submission" date="2006-07" db="EMBL/GenBank/DDBJ databases">
        <title>Complete sequence of Thiomicrospira crunogena XCL-2.</title>
        <authorList>
            <consortium name="US DOE Joint Genome Institute"/>
            <person name="Copeland A."/>
            <person name="Lucas S."/>
            <person name="Lapidus A."/>
            <person name="Barry K."/>
            <person name="Detter J.C."/>
            <person name="Glavina del Rio T."/>
            <person name="Hammon N."/>
            <person name="Israni S."/>
            <person name="Dalin E."/>
            <person name="Tice H."/>
            <person name="Pitluck S."/>
            <person name="Chain P."/>
            <person name="Malfatti S."/>
            <person name="Shin M."/>
            <person name="Vergez L."/>
            <person name="Schmutz J."/>
            <person name="Larimer F."/>
            <person name="Land M."/>
            <person name="Hauser L."/>
            <person name="Kyrpides N."/>
            <person name="Lykidis A."/>
            <person name="Scott K.M."/>
            <person name="Sievert S."/>
            <person name="Kerfeld C."/>
            <person name="Freyermuth S."/>
            <person name="Dobrinski K."/>
            <person name="Boller A."/>
            <person name="Fitzpatrick K."/>
            <person name="Thoma P."/>
            <person name="Moore J."/>
            <person name="Richardson P."/>
        </authorList>
    </citation>
    <scope>NUCLEOTIDE SEQUENCE</scope>
    <source>
        <strain evidence="8">XCL-2</strain>
    </source>
</reference>
<keyword evidence="6" id="KW-0479">Metal-binding</keyword>